<feature type="chain" id="PRO_5043772674" description="Lipoprotein" evidence="2">
    <location>
        <begin position="20"/>
        <end position="261"/>
    </location>
</feature>
<organism evidence="3">
    <name type="scientific">Paraconexibacter sp. AEG42_29</name>
    <dbReference type="NCBI Taxonomy" id="2997339"/>
    <lineage>
        <taxon>Bacteria</taxon>
        <taxon>Bacillati</taxon>
        <taxon>Actinomycetota</taxon>
        <taxon>Thermoleophilia</taxon>
        <taxon>Solirubrobacterales</taxon>
        <taxon>Paraconexibacteraceae</taxon>
        <taxon>Paraconexibacter</taxon>
    </lineage>
</organism>
<accession>A0AAU7AW33</accession>
<proteinExistence type="predicted"/>
<evidence type="ECO:0000313" key="3">
    <source>
        <dbReference type="EMBL" id="XAY05900.1"/>
    </source>
</evidence>
<dbReference type="RefSeq" id="WP_354702402.1">
    <property type="nucleotide sequence ID" value="NZ_CP114014.1"/>
</dbReference>
<evidence type="ECO:0000256" key="2">
    <source>
        <dbReference type="SAM" id="SignalP"/>
    </source>
</evidence>
<name>A0AAU7AW33_9ACTN</name>
<dbReference type="KEGG" id="parq:DSM112329_02760"/>
<feature type="signal peptide" evidence="2">
    <location>
        <begin position="1"/>
        <end position="19"/>
    </location>
</feature>
<keyword evidence="2" id="KW-0732">Signal</keyword>
<dbReference type="AlphaFoldDB" id="A0AAU7AW33"/>
<evidence type="ECO:0008006" key="4">
    <source>
        <dbReference type="Google" id="ProtNLM"/>
    </source>
</evidence>
<reference evidence="3" key="1">
    <citation type="submission" date="2022-12" db="EMBL/GenBank/DDBJ databases">
        <title>Paraconexibacter alkalitolerans sp. nov. and Baekduia alba sp. nov., isolated from soil and emended description of the genera Paraconexibacter (Chun et al., 2020) and Baekduia (An et al., 2020).</title>
        <authorList>
            <person name="Vieira S."/>
            <person name="Huber K.J."/>
            <person name="Geppert A."/>
            <person name="Wolf J."/>
            <person name="Neumann-Schaal M."/>
            <person name="Muesken M."/>
            <person name="Overmann J."/>
        </authorList>
    </citation>
    <scope>NUCLEOTIDE SEQUENCE</scope>
    <source>
        <strain evidence="3">AEG42_29</strain>
    </source>
</reference>
<dbReference type="EMBL" id="CP114014">
    <property type="protein sequence ID" value="XAY05900.1"/>
    <property type="molecule type" value="Genomic_DNA"/>
</dbReference>
<sequence length="261" mass="27138">MGTRGRYAAALALMVAALAGGCGGDAGGDPTSSGGAAASTATSAKATKRTPSPSPGPSELEAGLAEARTAFEKQGVPTSVIECTVRRIRTQLPKVNVRLDTPAAERLSDRIFGSCIADDDEGIDWFRRNLAVEIGGAKTTKDAPADYLACIRTRIAALPASQIREALSKEGAVSTKAVVTRISYRPIAYCSSISSVAPGIAQAMADGLAEEARSFGGTAMRPCLRRYFDKLPAAKLEQAFLGRALRLKSGLAVYQQALAAC</sequence>
<feature type="region of interest" description="Disordered" evidence="1">
    <location>
        <begin position="27"/>
        <end position="61"/>
    </location>
</feature>
<feature type="compositionally biased region" description="Low complexity" evidence="1">
    <location>
        <begin position="28"/>
        <end position="51"/>
    </location>
</feature>
<gene>
    <name evidence="3" type="ORF">DSM112329_02760</name>
</gene>
<protein>
    <recommendedName>
        <fullName evidence="4">Lipoprotein</fullName>
    </recommendedName>
</protein>
<evidence type="ECO:0000256" key="1">
    <source>
        <dbReference type="SAM" id="MobiDB-lite"/>
    </source>
</evidence>
<dbReference type="PROSITE" id="PS51257">
    <property type="entry name" value="PROKAR_LIPOPROTEIN"/>
    <property type="match status" value="1"/>
</dbReference>